<evidence type="ECO:0000256" key="5">
    <source>
        <dbReference type="ARBA" id="ARBA00022692"/>
    </source>
</evidence>
<evidence type="ECO:0000256" key="9">
    <source>
        <dbReference type="ARBA" id="ARBA00047475"/>
    </source>
</evidence>
<dbReference type="EC" id="2.4.1.17" evidence="11"/>
<dbReference type="CDD" id="cd03784">
    <property type="entry name" value="GT1_Gtf-like"/>
    <property type="match status" value="1"/>
</dbReference>
<organism evidence="13">
    <name type="scientific">Caenorhabditis brenneri</name>
    <name type="common">Nematode worm</name>
    <dbReference type="NCBI Taxonomy" id="135651"/>
    <lineage>
        <taxon>Eukaryota</taxon>
        <taxon>Metazoa</taxon>
        <taxon>Ecdysozoa</taxon>
        <taxon>Nematoda</taxon>
        <taxon>Chromadorea</taxon>
        <taxon>Rhabditida</taxon>
        <taxon>Rhabditina</taxon>
        <taxon>Rhabditomorpha</taxon>
        <taxon>Rhabditoidea</taxon>
        <taxon>Rhabditidae</taxon>
        <taxon>Peloderinae</taxon>
        <taxon>Caenorhabditis</taxon>
    </lineage>
</organism>
<keyword evidence="7 11" id="KW-1133">Transmembrane helix</keyword>
<dbReference type="SUPFAM" id="SSF53756">
    <property type="entry name" value="UDP-Glycosyltransferase/glycogen phosphorylase"/>
    <property type="match status" value="1"/>
</dbReference>
<dbReference type="Proteomes" id="UP000008068">
    <property type="component" value="Unassembled WGS sequence"/>
</dbReference>
<comment type="catalytic activity">
    <reaction evidence="9 11">
        <text>glucuronate acceptor + UDP-alpha-D-glucuronate = acceptor beta-D-glucuronoside + UDP + H(+)</text>
        <dbReference type="Rhea" id="RHEA:21032"/>
        <dbReference type="ChEBI" id="CHEBI:15378"/>
        <dbReference type="ChEBI" id="CHEBI:58052"/>
        <dbReference type="ChEBI" id="CHEBI:58223"/>
        <dbReference type="ChEBI" id="CHEBI:132367"/>
        <dbReference type="ChEBI" id="CHEBI:132368"/>
        <dbReference type="EC" id="2.4.1.17"/>
    </reaction>
</comment>
<proteinExistence type="inferred from homology"/>
<name>G0MTV9_CAEBE</name>
<dbReference type="Pfam" id="PF00201">
    <property type="entry name" value="UDPGT"/>
    <property type="match status" value="1"/>
</dbReference>
<keyword evidence="13" id="KW-1185">Reference proteome</keyword>
<evidence type="ECO:0000256" key="3">
    <source>
        <dbReference type="ARBA" id="ARBA00022676"/>
    </source>
</evidence>
<dbReference type="AlphaFoldDB" id="G0MTV9"/>
<keyword evidence="8 11" id="KW-0472">Membrane</keyword>
<dbReference type="OrthoDB" id="5835829at2759"/>
<gene>
    <name evidence="12" type="primary">Cbn-ugt-4</name>
    <name evidence="12" type="ORF">CAEBREN_14349</name>
</gene>
<dbReference type="InterPro" id="IPR050271">
    <property type="entry name" value="UDP-glycosyltransferase"/>
</dbReference>
<evidence type="ECO:0000256" key="4">
    <source>
        <dbReference type="ARBA" id="ARBA00022679"/>
    </source>
</evidence>
<keyword evidence="6 11" id="KW-0732">Signal</keyword>
<evidence type="ECO:0000313" key="13">
    <source>
        <dbReference type="Proteomes" id="UP000008068"/>
    </source>
</evidence>
<evidence type="ECO:0000313" key="12">
    <source>
        <dbReference type="EMBL" id="EGT43733.1"/>
    </source>
</evidence>
<evidence type="ECO:0000256" key="11">
    <source>
        <dbReference type="RuleBase" id="RU362059"/>
    </source>
</evidence>
<evidence type="ECO:0000256" key="8">
    <source>
        <dbReference type="ARBA" id="ARBA00023136"/>
    </source>
</evidence>
<evidence type="ECO:0000256" key="7">
    <source>
        <dbReference type="ARBA" id="ARBA00022989"/>
    </source>
</evidence>
<keyword evidence="3 10" id="KW-0328">Glycosyltransferase</keyword>
<feature type="chain" id="PRO_5005130716" description="UDP-glucuronosyltransferase" evidence="11">
    <location>
        <begin position="20"/>
        <end position="531"/>
    </location>
</feature>
<dbReference type="InterPro" id="IPR002213">
    <property type="entry name" value="UDP_glucos_trans"/>
</dbReference>
<dbReference type="Gene3D" id="3.40.50.2000">
    <property type="entry name" value="Glycogen Phosphorylase B"/>
    <property type="match status" value="2"/>
</dbReference>
<dbReference type="FunFam" id="3.40.50.2000:FF:000228">
    <property type="entry name" value="UDP-GlucuronosylTransferase"/>
    <property type="match status" value="1"/>
</dbReference>
<evidence type="ECO:0000256" key="2">
    <source>
        <dbReference type="ARBA" id="ARBA00009995"/>
    </source>
</evidence>
<evidence type="ECO:0000256" key="1">
    <source>
        <dbReference type="ARBA" id="ARBA00004167"/>
    </source>
</evidence>
<dbReference type="GO" id="GO:0015020">
    <property type="term" value="F:glucuronosyltransferase activity"/>
    <property type="evidence" value="ECO:0007669"/>
    <property type="project" value="UniProtKB-EC"/>
</dbReference>
<dbReference type="EMBL" id="GL379811">
    <property type="protein sequence ID" value="EGT43733.1"/>
    <property type="molecule type" value="Genomic_DNA"/>
</dbReference>
<dbReference type="PANTHER" id="PTHR48043">
    <property type="entry name" value="EG:EG0003.4 PROTEIN-RELATED"/>
    <property type="match status" value="1"/>
</dbReference>
<keyword evidence="4 10" id="KW-0808">Transferase</keyword>
<evidence type="ECO:0000256" key="6">
    <source>
        <dbReference type="ARBA" id="ARBA00022729"/>
    </source>
</evidence>
<dbReference type="PANTHER" id="PTHR48043:SF40">
    <property type="entry name" value="UDP-GLUCURONOSYLTRANSFERASE"/>
    <property type="match status" value="1"/>
</dbReference>
<dbReference type="PROSITE" id="PS00375">
    <property type="entry name" value="UDPGT"/>
    <property type="match status" value="1"/>
</dbReference>
<dbReference type="FunCoup" id="G0MTV9">
    <property type="interactions" value="23"/>
</dbReference>
<accession>G0MTV9</accession>
<reference evidence="13" key="1">
    <citation type="submission" date="2011-07" db="EMBL/GenBank/DDBJ databases">
        <authorList>
            <consortium name="Caenorhabditis brenneri Sequencing and Analysis Consortium"/>
            <person name="Wilson R.K."/>
        </authorList>
    </citation>
    <scope>NUCLEOTIDE SEQUENCE [LARGE SCALE GENOMIC DNA]</scope>
    <source>
        <strain evidence="13">PB2801</strain>
    </source>
</reference>
<evidence type="ECO:0000256" key="10">
    <source>
        <dbReference type="RuleBase" id="RU003718"/>
    </source>
</evidence>
<dbReference type="eggNOG" id="KOG1192">
    <property type="taxonomic scope" value="Eukaryota"/>
</dbReference>
<dbReference type="HOGENOM" id="CLU_012949_1_4_1"/>
<comment type="similarity">
    <text evidence="2 10">Belongs to the UDP-glycosyltransferase family.</text>
</comment>
<dbReference type="InParanoid" id="G0MTV9"/>
<protein>
    <recommendedName>
        <fullName evidence="11">UDP-glucuronosyltransferase</fullName>
        <ecNumber evidence="11">2.4.1.17</ecNumber>
    </recommendedName>
</protein>
<feature type="transmembrane region" description="Helical" evidence="11">
    <location>
        <begin position="496"/>
        <end position="517"/>
    </location>
</feature>
<feature type="signal peptide" evidence="11">
    <location>
        <begin position="1"/>
        <end position="19"/>
    </location>
</feature>
<dbReference type="OMA" id="YWHDEEG"/>
<dbReference type="InterPro" id="IPR035595">
    <property type="entry name" value="UDP_glycos_trans_CS"/>
</dbReference>
<sequence length="531" mass="61436">MFCVLTPLVLFSFGNYVDSYNFLIISPVYGFSHMKFLANIANQLAEQGHQVTYFQPFVIEAYQNHNLLKNNSIELINYWHDEEGHKHMPPGNDLHDAWYSGKYQSALAAVLEMPQFFYSAWNHMCRKIFEDTELHVMLKQKDFDVVIGETFDFCGLYLADYIESKSIISVFSGSRLLSITTPLGDPSWLHYLPAPSSETFGPGASIFDRINDLYHKYVFGSGYSIVFDWQYNQVARMTNGKVRNWKKILRDVTFHFSNSNPYLDFSVPTIPKVIPIGGFDMEETVDSSLPEEYEELLNKRPMTVFVSFGSMVKSKFMPDSYKESMLRMFSANSRNITFLWKYEDLKDQFLTNRLPENVILNEWFPQRALLADKRVKLFITHGGLGSTMELAYSAKPAIMIPLIAEQPDNGQMLKRHGSVEVYSKYDIPDWQKLNRLLHKMLNQKSYQKSADRLAHVLSSQPIKPSEMMIKHAEMAAKFGRMPELTPNVQEMGIVEFYNLDIILLLLTFCSIIGYLFLRYMVVNLNLKTKLE</sequence>
<dbReference type="STRING" id="135651.G0MTV9"/>
<keyword evidence="5 11" id="KW-0812">Transmembrane</keyword>
<dbReference type="FunFam" id="3.40.50.2000:FF:000038">
    <property type="entry name" value="UDP-GlucuronosylTransferase"/>
    <property type="match status" value="1"/>
</dbReference>
<dbReference type="GO" id="GO:0016020">
    <property type="term" value="C:membrane"/>
    <property type="evidence" value="ECO:0007669"/>
    <property type="project" value="UniProtKB-SubCell"/>
</dbReference>
<comment type="subcellular location">
    <subcellularLocation>
        <location evidence="1 11">Membrane</location>
        <topology evidence="1 11">Single-pass membrane protein</topology>
    </subcellularLocation>
</comment>